<accession>A0ABD5M314</accession>
<dbReference type="Proteomes" id="UP001567572">
    <property type="component" value="Unassembled WGS sequence"/>
</dbReference>
<feature type="transmembrane region" description="Helical" evidence="1">
    <location>
        <begin position="51"/>
        <end position="70"/>
    </location>
</feature>
<reference evidence="2 3" key="1">
    <citation type="submission" date="2024-06" db="EMBL/GenBank/DDBJ databases">
        <title>Halorubrum miltondacostae sp. nov., a potential PHA producer isolated from an inland solar saltern in Rio Maior, Portugal.</title>
        <authorList>
            <person name="Albuquerque L."/>
            <person name="Viver T."/>
            <person name="Barroso C."/>
            <person name="Claudino R."/>
            <person name="Galvan M."/>
            <person name="Simoes G."/>
            <person name="Lobo Da Cunha A."/>
            <person name="Egas C."/>
        </authorList>
    </citation>
    <scope>NUCLEOTIDE SEQUENCE [LARGE SCALE GENOMIC DNA]</scope>
    <source>
        <strain evidence="2 3">RMP-11</strain>
    </source>
</reference>
<dbReference type="EMBL" id="JBEDNY010000004">
    <property type="protein sequence ID" value="MEZ3164646.1"/>
    <property type="molecule type" value="Genomic_DNA"/>
</dbReference>
<keyword evidence="3" id="KW-1185">Reference proteome</keyword>
<keyword evidence="1" id="KW-0472">Membrane</keyword>
<gene>
    <name evidence="2" type="ORF">ABNG04_12305</name>
</gene>
<feature type="transmembrane region" description="Helical" evidence="1">
    <location>
        <begin position="90"/>
        <end position="109"/>
    </location>
</feature>
<dbReference type="RefSeq" id="WP_371191660.1">
    <property type="nucleotide sequence ID" value="NZ_JBEDNX010000008.1"/>
</dbReference>
<name>A0ABD5M314_9EURY</name>
<proteinExistence type="predicted"/>
<evidence type="ECO:0000256" key="1">
    <source>
        <dbReference type="SAM" id="Phobius"/>
    </source>
</evidence>
<dbReference type="AlphaFoldDB" id="A0ABD5M314"/>
<keyword evidence="1" id="KW-1133">Transmembrane helix</keyword>
<organism evidence="2 3">
    <name type="scientific">Halorubrum miltondacostae</name>
    <dbReference type="NCBI Taxonomy" id="3076378"/>
    <lineage>
        <taxon>Archaea</taxon>
        <taxon>Methanobacteriati</taxon>
        <taxon>Methanobacteriota</taxon>
        <taxon>Stenosarchaea group</taxon>
        <taxon>Halobacteria</taxon>
        <taxon>Halobacteriales</taxon>
        <taxon>Haloferacaceae</taxon>
        <taxon>Halorubrum</taxon>
    </lineage>
</organism>
<keyword evidence="1" id="KW-0812">Transmembrane</keyword>
<sequence length="117" mass="12757">MNSMVYGLVIGAVGSFEIALSNFYTPEILAEETFEKSREIRSEIVAKAERTVRTNVGLAGLAFGFLLQVFAISGPLPPELFGQNYLLDRFPSWAGFLLTLTAISLMSRVSSGMLDST</sequence>
<evidence type="ECO:0000313" key="3">
    <source>
        <dbReference type="Proteomes" id="UP001567572"/>
    </source>
</evidence>
<comment type="caution">
    <text evidence="2">The sequence shown here is derived from an EMBL/GenBank/DDBJ whole genome shotgun (WGS) entry which is preliminary data.</text>
</comment>
<evidence type="ECO:0000313" key="2">
    <source>
        <dbReference type="EMBL" id="MEZ3164646.1"/>
    </source>
</evidence>
<protein>
    <submittedName>
        <fullName evidence="2">Uncharacterized protein</fullName>
    </submittedName>
</protein>